<sequence length="107" mass="12277">HTGKEVLGNIRMDDGALVLINRLPVVYINQLDGYTDPEQDTATAPIYCIDFEKFIPYVQDGYWMEEGEPMTDRRQHTTFTVFLDGSHNNLCVNRRTCGFVIHKAIPE</sequence>
<proteinExistence type="predicted"/>
<evidence type="ECO:0000313" key="1">
    <source>
        <dbReference type="EMBL" id="GAG88421.1"/>
    </source>
</evidence>
<dbReference type="EMBL" id="BART01011723">
    <property type="protein sequence ID" value="GAG88421.1"/>
    <property type="molecule type" value="Genomic_DNA"/>
</dbReference>
<reference evidence="1" key="1">
    <citation type="journal article" date="2014" name="Front. Microbiol.">
        <title>High frequency of phylogenetically diverse reductive dehalogenase-homologous genes in deep subseafloor sedimentary metagenomes.</title>
        <authorList>
            <person name="Kawai M."/>
            <person name="Futagami T."/>
            <person name="Toyoda A."/>
            <person name="Takaki Y."/>
            <person name="Nishi S."/>
            <person name="Hori S."/>
            <person name="Arai W."/>
            <person name="Tsubouchi T."/>
            <person name="Morono Y."/>
            <person name="Uchiyama I."/>
            <person name="Ito T."/>
            <person name="Fujiyama A."/>
            <person name="Inagaki F."/>
            <person name="Takami H."/>
        </authorList>
    </citation>
    <scope>NUCLEOTIDE SEQUENCE</scope>
    <source>
        <strain evidence="1">Expedition CK06-06</strain>
    </source>
</reference>
<protein>
    <submittedName>
        <fullName evidence="1">Uncharacterized protein</fullName>
    </submittedName>
</protein>
<gene>
    <name evidence="1" type="ORF">S01H4_24821</name>
</gene>
<name>X1CW55_9ZZZZ</name>
<feature type="non-terminal residue" evidence="1">
    <location>
        <position position="1"/>
    </location>
</feature>
<accession>X1CW55</accession>
<comment type="caution">
    <text evidence="1">The sequence shown here is derived from an EMBL/GenBank/DDBJ whole genome shotgun (WGS) entry which is preliminary data.</text>
</comment>
<organism evidence="1">
    <name type="scientific">marine sediment metagenome</name>
    <dbReference type="NCBI Taxonomy" id="412755"/>
    <lineage>
        <taxon>unclassified sequences</taxon>
        <taxon>metagenomes</taxon>
        <taxon>ecological metagenomes</taxon>
    </lineage>
</organism>
<dbReference type="AlphaFoldDB" id="X1CW55"/>